<accession>F2RJ32</accession>
<organism evidence="1 2">
    <name type="scientific">Streptomyces venezuelae (strain ATCC 10712 / CBS 650.69 / DSM 40230 / JCM 4526 / NBRC 13096 / PD 04745)</name>
    <dbReference type="NCBI Taxonomy" id="953739"/>
    <lineage>
        <taxon>Bacteria</taxon>
        <taxon>Bacillati</taxon>
        <taxon>Actinomycetota</taxon>
        <taxon>Actinomycetes</taxon>
        <taxon>Kitasatosporales</taxon>
        <taxon>Streptomycetaceae</taxon>
        <taxon>Streptomyces</taxon>
    </lineage>
</organism>
<name>F2RJ32_STRVP</name>
<proteinExistence type="predicted"/>
<dbReference type="EMBL" id="FR845719">
    <property type="protein sequence ID" value="CCA60158.1"/>
    <property type="molecule type" value="Genomic_DNA"/>
</dbReference>
<sequence length="124" mass="13577">MVRRGHSGRAWNVPRLRRPSRDGLLGCRPVALGQLWPNFRSLRCEACSTRGIELSLFGVAVLCSLVAASVRCSWPPVRAPRFVRVCFLPTIVPPVTGVGRWSVSPQRGTAVGGAHVRRSPRRPG</sequence>
<dbReference type="STRING" id="953739.SVEN_6872"/>
<reference evidence="1 2" key="1">
    <citation type="journal article" date="2011" name="BMC Genomics">
        <title>Genome-wide analysis of the role of GlnR in Streptomyces venezuelae provides new insights into global nitrogen regulation in actinomycetes.</title>
        <authorList>
            <person name="Pullan S.T."/>
            <person name="Bibb M.J."/>
            <person name="Merrick M."/>
        </authorList>
    </citation>
    <scope>NUCLEOTIDE SEQUENCE [LARGE SCALE GENOMIC DNA]</scope>
    <source>
        <strain evidence="2">ATCC 10712 / CBS 650.69 / DSM 40230 / JCM 4526 / NBRC 13096 / PD 04745</strain>
    </source>
</reference>
<dbReference type="Proteomes" id="UP000006854">
    <property type="component" value="Chromosome"/>
</dbReference>
<gene>
    <name evidence="1" type="ordered locus">SVEN_6872</name>
</gene>
<evidence type="ECO:0000313" key="2">
    <source>
        <dbReference type="Proteomes" id="UP000006854"/>
    </source>
</evidence>
<dbReference type="HOGENOM" id="CLU_2002733_0_0_11"/>
<protein>
    <submittedName>
        <fullName evidence="1">Uncharacterized protein</fullName>
    </submittedName>
</protein>
<dbReference type="KEGG" id="sve:SVEN_6872"/>
<evidence type="ECO:0000313" key="1">
    <source>
        <dbReference type="EMBL" id="CCA60158.1"/>
    </source>
</evidence>
<dbReference type="AlphaFoldDB" id="F2RJ32"/>
<keyword evidence="2" id="KW-1185">Reference proteome</keyword>